<keyword evidence="2" id="KW-1185">Reference proteome</keyword>
<evidence type="ECO:0000313" key="1">
    <source>
        <dbReference type="EMBL" id="QSV44491.1"/>
    </source>
</evidence>
<evidence type="ECO:0000313" key="2">
    <source>
        <dbReference type="Proteomes" id="UP000663651"/>
    </source>
</evidence>
<protein>
    <submittedName>
        <fullName evidence="1">DUF4276 family protein</fullName>
    </submittedName>
</protein>
<dbReference type="Pfam" id="PF14103">
    <property type="entry name" value="DUF4276"/>
    <property type="match status" value="1"/>
</dbReference>
<dbReference type="EMBL" id="CP071382">
    <property type="protein sequence ID" value="QSV44491.1"/>
    <property type="molecule type" value="Genomic_DNA"/>
</dbReference>
<organism evidence="1 2">
    <name type="scientific">Geobacter benzoatilyticus</name>
    <dbReference type="NCBI Taxonomy" id="2815309"/>
    <lineage>
        <taxon>Bacteria</taxon>
        <taxon>Pseudomonadati</taxon>
        <taxon>Thermodesulfobacteriota</taxon>
        <taxon>Desulfuromonadia</taxon>
        <taxon>Geobacterales</taxon>
        <taxon>Geobacteraceae</taxon>
        <taxon>Geobacter</taxon>
    </lineage>
</organism>
<name>A0ABX7Q0M2_9BACT</name>
<reference evidence="1 2" key="1">
    <citation type="submission" date="2021-03" db="EMBL/GenBank/DDBJ databases">
        <title>Geobacter metallireducens gen. nov. sp. nov., a microorganism capable of coupling the complete oxidation of organic compounds to the reduction of iron and other metals.</title>
        <authorList>
            <person name="Li Y."/>
        </authorList>
    </citation>
    <scope>NUCLEOTIDE SEQUENCE [LARGE SCALE GENOMIC DNA]</scope>
    <source>
        <strain evidence="1 2">Jerry-YX</strain>
    </source>
</reference>
<dbReference type="InterPro" id="IPR025455">
    <property type="entry name" value="DUF4276"/>
</dbReference>
<accession>A0ABX7Q0M2</accession>
<gene>
    <name evidence="1" type="ORF">JZM60_09925</name>
</gene>
<sequence>MMTIVFLVEEPSAQDALEGLLPRILSKDVDIRFLVFEGKQDLEKRMGRRMRGWLKPETAFVVLRDQDSGDCRLIKERLASLCREAGREDAVVRIACRTLEAWFVGDWDSVGTAFEQPRLANLKRKAMYQDPDRLSNPVTELRKVIPDYQKRDGARRIGRLLDPARNSSRSFRLFVETVRRLAGPQ</sequence>
<dbReference type="Proteomes" id="UP000663651">
    <property type="component" value="Chromosome"/>
</dbReference>
<proteinExistence type="predicted"/>